<dbReference type="Pfam" id="PF09995">
    <property type="entry name" value="MPAB_Lcp_cat"/>
    <property type="match status" value="1"/>
</dbReference>
<dbReference type="Proteomes" id="UP000053259">
    <property type="component" value="Unassembled WGS sequence"/>
</dbReference>
<gene>
    <name evidence="2" type="ORF">PV09_05594</name>
</gene>
<dbReference type="PANTHER" id="PTHR36151:SF3">
    <property type="entry name" value="ER-BOUND OXYGENASE MPAB_MPAB'_RUBBER OXYGENASE CATALYTIC DOMAIN-CONTAINING PROTEIN"/>
    <property type="match status" value="1"/>
</dbReference>
<organism evidence="2 3">
    <name type="scientific">Verruconis gallopava</name>
    <dbReference type="NCBI Taxonomy" id="253628"/>
    <lineage>
        <taxon>Eukaryota</taxon>
        <taxon>Fungi</taxon>
        <taxon>Dikarya</taxon>
        <taxon>Ascomycota</taxon>
        <taxon>Pezizomycotina</taxon>
        <taxon>Dothideomycetes</taxon>
        <taxon>Pleosporomycetidae</taxon>
        <taxon>Venturiales</taxon>
        <taxon>Sympoventuriaceae</taxon>
        <taxon>Verruconis</taxon>
    </lineage>
</organism>
<dbReference type="InParanoid" id="A0A0D1YRY7"/>
<sequence length="304" mass="35199">MSATTTETLLQRKTLVVEKTDDHRQELISRGLLNSNYPLIKKVVSEQMVVSIAALTAVLLQIAHPGVGKGVGLHSNFAYRFVERHENTVMYIYTMIFGTEEQKAKMKAFVDKRHKYVNDNKKGKTYDALDPKLQLWVAFTLYATYVPVYEEIFGNFSDEEREQVLQEFSIMGTSLQVPLSMWPRSVAEADEYWNHTVNEVLEITEPCKKTTNELRNAATYVPWYLKPLMMVTVPAHWNATTERLPARAQEMYGLQSTLWTRTFDAIGMTYLKWTYPYLPMSVRTFQVNYYMNLAQKLMTKGRLA</sequence>
<proteinExistence type="predicted"/>
<dbReference type="HOGENOM" id="CLU_059206_3_1_1"/>
<dbReference type="EMBL" id="KN847545">
    <property type="protein sequence ID" value="KIW03387.1"/>
    <property type="molecule type" value="Genomic_DNA"/>
</dbReference>
<dbReference type="STRING" id="253628.A0A0D1YRY7"/>
<dbReference type="RefSeq" id="XP_016213256.1">
    <property type="nucleotide sequence ID" value="XM_016359117.1"/>
</dbReference>
<dbReference type="OrthoDB" id="3942096at2759"/>
<evidence type="ECO:0000313" key="3">
    <source>
        <dbReference type="Proteomes" id="UP000053259"/>
    </source>
</evidence>
<reference evidence="2 3" key="1">
    <citation type="submission" date="2015-01" db="EMBL/GenBank/DDBJ databases">
        <title>The Genome Sequence of Ochroconis gallopava CBS43764.</title>
        <authorList>
            <consortium name="The Broad Institute Genomics Platform"/>
            <person name="Cuomo C."/>
            <person name="de Hoog S."/>
            <person name="Gorbushina A."/>
            <person name="Stielow B."/>
            <person name="Teixiera M."/>
            <person name="Abouelleil A."/>
            <person name="Chapman S.B."/>
            <person name="Priest M."/>
            <person name="Young S.K."/>
            <person name="Wortman J."/>
            <person name="Nusbaum C."/>
            <person name="Birren B."/>
        </authorList>
    </citation>
    <scope>NUCLEOTIDE SEQUENCE [LARGE SCALE GENOMIC DNA]</scope>
    <source>
        <strain evidence="2 3">CBS 43764</strain>
    </source>
</reference>
<protein>
    <recommendedName>
        <fullName evidence="1">ER-bound oxygenase mpaB/mpaB'/Rubber oxygenase catalytic domain-containing protein</fullName>
    </recommendedName>
</protein>
<evidence type="ECO:0000313" key="2">
    <source>
        <dbReference type="EMBL" id="KIW03387.1"/>
    </source>
</evidence>
<dbReference type="AlphaFoldDB" id="A0A0D1YRY7"/>
<accession>A0A0D1YRY7</accession>
<name>A0A0D1YRY7_9PEZI</name>
<dbReference type="GeneID" id="27313567"/>
<dbReference type="VEuPathDB" id="FungiDB:PV09_05594"/>
<dbReference type="InterPro" id="IPR018713">
    <property type="entry name" value="MPAB/Lcp_cat_dom"/>
</dbReference>
<feature type="domain" description="ER-bound oxygenase mpaB/mpaB'/Rubber oxygenase catalytic" evidence="1">
    <location>
        <begin position="43"/>
        <end position="262"/>
    </location>
</feature>
<dbReference type="GO" id="GO:0016491">
    <property type="term" value="F:oxidoreductase activity"/>
    <property type="evidence" value="ECO:0007669"/>
    <property type="project" value="InterPro"/>
</dbReference>
<evidence type="ECO:0000259" key="1">
    <source>
        <dbReference type="Pfam" id="PF09995"/>
    </source>
</evidence>
<keyword evidence="3" id="KW-1185">Reference proteome</keyword>
<dbReference type="PANTHER" id="PTHR36151">
    <property type="entry name" value="BLR2777 PROTEIN"/>
    <property type="match status" value="1"/>
</dbReference>